<organism evidence="3 4">
    <name type="scientific">Fictibacillus enclensis</name>
    <dbReference type="NCBI Taxonomy" id="1017270"/>
    <lineage>
        <taxon>Bacteria</taxon>
        <taxon>Bacillati</taxon>
        <taxon>Bacillota</taxon>
        <taxon>Bacilli</taxon>
        <taxon>Bacillales</taxon>
        <taxon>Fictibacillaceae</taxon>
        <taxon>Fictibacillus</taxon>
    </lineage>
</organism>
<evidence type="ECO:0000256" key="1">
    <source>
        <dbReference type="ARBA" id="ARBA00022679"/>
    </source>
</evidence>
<dbReference type="PANTHER" id="PTHR46401:SF2">
    <property type="entry name" value="GLYCOSYLTRANSFERASE WBBK-RELATED"/>
    <property type="match status" value="1"/>
</dbReference>
<reference evidence="3 4" key="1">
    <citation type="journal article" date="2014" name="Antonie Van Leeuwenhoek">
        <title>Fictibacillus enclensis sp. nov., isolated from marine sediment.</title>
        <authorList>
            <person name="Dastager S.G."/>
            <person name="Mawlankar R."/>
            <person name="Srinivasan K."/>
            <person name="Tang S.K."/>
            <person name="Lee J.C."/>
            <person name="Ramana V.V."/>
            <person name="Shouche Y.S."/>
        </authorList>
    </citation>
    <scope>NUCLEOTIDE SEQUENCE [LARGE SCALE GENOMIC DNA]</scope>
    <source>
        <strain evidence="3 4">NIO-1003</strain>
    </source>
</reference>
<dbReference type="SUPFAM" id="SSF53756">
    <property type="entry name" value="UDP-Glycosyltransferase/glycogen phosphorylase"/>
    <property type="match status" value="1"/>
</dbReference>
<dbReference type="InterPro" id="IPR001296">
    <property type="entry name" value="Glyco_trans_1"/>
</dbReference>
<dbReference type="Gene3D" id="3.40.50.2000">
    <property type="entry name" value="Glycogen Phosphorylase B"/>
    <property type="match status" value="2"/>
</dbReference>
<dbReference type="EMBL" id="LNQN01000005">
    <property type="protein sequence ID" value="KSU82079.1"/>
    <property type="molecule type" value="Genomic_DNA"/>
</dbReference>
<protein>
    <recommendedName>
        <fullName evidence="2">Glycosyl transferase family 1 domain-containing protein</fullName>
    </recommendedName>
</protein>
<proteinExistence type="predicted"/>
<keyword evidence="4" id="KW-1185">Reference proteome</keyword>
<name>A0A0V8J4R4_9BACL</name>
<dbReference type="GO" id="GO:0016757">
    <property type="term" value="F:glycosyltransferase activity"/>
    <property type="evidence" value="ECO:0007669"/>
    <property type="project" value="InterPro"/>
</dbReference>
<dbReference type="GO" id="GO:0009103">
    <property type="term" value="P:lipopolysaccharide biosynthetic process"/>
    <property type="evidence" value="ECO:0007669"/>
    <property type="project" value="TreeGrafter"/>
</dbReference>
<keyword evidence="1" id="KW-0808">Transferase</keyword>
<evidence type="ECO:0000259" key="2">
    <source>
        <dbReference type="Pfam" id="PF00534"/>
    </source>
</evidence>
<dbReference type="PANTHER" id="PTHR46401">
    <property type="entry name" value="GLYCOSYLTRANSFERASE WBBK-RELATED"/>
    <property type="match status" value="1"/>
</dbReference>
<evidence type="ECO:0000313" key="3">
    <source>
        <dbReference type="EMBL" id="KSU82079.1"/>
    </source>
</evidence>
<dbReference type="OrthoDB" id="179766at2"/>
<dbReference type="RefSeq" id="WP_061974017.1">
    <property type="nucleotide sequence ID" value="NZ_FMAV01000003.1"/>
</dbReference>
<sequence>MGKGRVLIIGQFPPPVHGLSAALQTIVESNYMNDKYLLQYIDIQNNRRFFNHIRNIQKKYEADLYYFTISQSLFGNIRDMIILRTLLNKKKKVIIHYHGGYYKTLYGKMNILQKKINKSLISKIDTMVALSEGLKKLFVDVISPEKVKVCENYVENSSISHETEFNQKINSLISKPKLNVLYLSNFIKTKGYMDVLKAASNLKDNSFVFHFAGAFFNEEDKKEFFNFVNKNDLQNIVEYHGVVKGDKKKHLLMLADIFTLPTYYPNEGQPISIIEAMSNGLTIITTHHAGIPDIVNENNGFIVDPMSPSAISNCLDQLVKNREKLVDFAKNNRKVVLENYQEEHYIKRLDKIFDEALEG</sequence>
<accession>A0A0V8J4R4</accession>
<comment type="caution">
    <text evidence="3">The sequence shown here is derived from an EMBL/GenBank/DDBJ whole genome shotgun (WGS) entry which is preliminary data.</text>
</comment>
<evidence type="ECO:0000313" key="4">
    <source>
        <dbReference type="Proteomes" id="UP000054099"/>
    </source>
</evidence>
<dbReference type="Proteomes" id="UP000054099">
    <property type="component" value="Unassembled WGS sequence"/>
</dbReference>
<dbReference type="AlphaFoldDB" id="A0A0V8J4R4"/>
<feature type="domain" description="Glycosyl transferase family 1" evidence="2">
    <location>
        <begin position="170"/>
        <end position="334"/>
    </location>
</feature>
<gene>
    <name evidence="3" type="ORF">AS030_17565</name>
</gene>
<dbReference type="CDD" id="cd03801">
    <property type="entry name" value="GT4_PimA-like"/>
    <property type="match status" value="1"/>
</dbReference>
<dbReference type="Pfam" id="PF00534">
    <property type="entry name" value="Glycos_transf_1"/>
    <property type="match status" value="1"/>
</dbReference>